<keyword evidence="2" id="KW-1185">Reference proteome</keyword>
<accession>A0ABP7XP88</accession>
<proteinExistence type="predicted"/>
<organism evidence="1 2">
    <name type="scientific">Nocardioides fonticola</name>
    <dbReference type="NCBI Taxonomy" id="450363"/>
    <lineage>
        <taxon>Bacteria</taxon>
        <taxon>Bacillati</taxon>
        <taxon>Actinomycetota</taxon>
        <taxon>Actinomycetes</taxon>
        <taxon>Propionibacteriales</taxon>
        <taxon>Nocardioidaceae</taxon>
        <taxon>Nocardioides</taxon>
    </lineage>
</organism>
<evidence type="ECO:0000313" key="2">
    <source>
        <dbReference type="Proteomes" id="UP001501495"/>
    </source>
</evidence>
<dbReference type="Proteomes" id="UP001501495">
    <property type="component" value="Unassembled WGS sequence"/>
</dbReference>
<reference evidence="2" key="1">
    <citation type="journal article" date="2019" name="Int. J. Syst. Evol. Microbiol.">
        <title>The Global Catalogue of Microorganisms (GCM) 10K type strain sequencing project: providing services to taxonomists for standard genome sequencing and annotation.</title>
        <authorList>
            <consortium name="The Broad Institute Genomics Platform"/>
            <consortium name="The Broad Institute Genome Sequencing Center for Infectious Disease"/>
            <person name="Wu L."/>
            <person name="Ma J."/>
        </authorList>
    </citation>
    <scope>NUCLEOTIDE SEQUENCE [LARGE SCALE GENOMIC DNA]</scope>
    <source>
        <strain evidence="2">JCM 16703</strain>
    </source>
</reference>
<gene>
    <name evidence="1" type="ORF">GCM10022215_29630</name>
</gene>
<dbReference type="RefSeq" id="WP_344734231.1">
    <property type="nucleotide sequence ID" value="NZ_BAAAZH010000023.1"/>
</dbReference>
<sequence length="75" mass="8138">MEMRLTTEARAWLLEQLGAARARCLRACDADDRRAAAAAVRTFAALAAELWLADGGGCAQAAREDSEYLAELLRI</sequence>
<dbReference type="EMBL" id="BAAAZH010000023">
    <property type="protein sequence ID" value="GAA4123207.1"/>
    <property type="molecule type" value="Genomic_DNA"/>
</dbReference>
<name>A0ABP7XP88_9ACTN</name>
<protein>
    <submittedName>
        <fullName evidence="1">Uncharacterized protein</fullName>
    </submittedName>
</protein>
<evidence type="ECO:0000313" key="1">
    <source>
        <dbReference type="EMBL" id="GAA4123207.1"/>
    </source>
</evidence>
<comment type="caution">
    <text evidence="1">The sequence shown here is derived from an EMBL/GenBank/DDBJ whole genome shotgun (WGS) entry which is preliminary data.</text>
</comment>